<evidence type="ECO:0000313" key="7">
    <source>
        <dbReference type="Proteomes" id="UP000306918"/>
    </source>
</evidence>
<dbReference type="InterPro" id="IPR039420">
    <property type="entry name" value="WalR-like"/>
</dbReference>
<evidence type="ECO:0000259" key="5">
    <source>
        <dbReference type="PROSITE" id="PS50110"/>
    </source>
</evidence>
<dbReference type="PANTHER" id="PTHR43214">
    <property type="entry name" value="TWO-COMPONENT RESPONSE REGULATOR"/>
    <property type="match status" value="1"/>
</dbReference>
<dbReference type="InterPro" id="IPR000792">
    <property type="entry name" value="Tscrpt_reg_LuxR_C"/>
</dbReference>
<sequence length="227" mass="25726">MIQFPLKTSNPTSKTMIKVGLIDDNYFLLNSYKEFLQGFPDISVVFTFMSLAELTKTIRHGLHIPEPDIVLLDINQPQVADNKGVQTILEIYPHSKIIIISGDDDEKYIVQSLKSGASGFLIKNAKLMDIYSSIRDVYNSGACLSPKAAKKLIDHLKSNISEQLATKLTKREMELVNLLKEGFSYKEMAKRMFVSVYTINHHLKNIYQKLGVETKSELISKILQKTI</sequence>
<evidence type="ECO:0000259" key="4">
    <source>
        <dbReference type="PROSITE" id="PS50043"/>
    </source>
</evidence>
<dbReference type="OrthoDB" id="9797341at2"/>
<dbReference type="SUPFAM" id="SSF46894">
    <property type="entry name" value="C-terminal effector domain of the bipartite response regulators"/>
    <property type="match status" value="1"/>
</dbReference>
<dbReference type="InterPro" id="IPR001789">
    <property type="entry name" value="Sig_transdc_resp-reg_receiver"/>
</dbReference>
<dbReference type="PANTHER" id="PTHR43214:SF43">
    <property type="entry name" value="TWO-COMPONENT RESPONSE REGULATOR"/>
    <property type="match status" value="1"/>
</dbReference>
<proteinExistence type="predicted"/>
<evidence type="ECO:0000313" key="6">
    <source>
        <dbReference type="EMBL" id="THU36044.1"/>
    </source>
</evidence>
<reference evidence="6 7" key="1">
    <citation type="submission" date="2019-04" db="EMBL/GenBank/DDBJ databases">
        <title>Niastella caeni sp. nov., isolated from activated sludge.</title>
        <authorList>
            <person name="Sheng M."/>
        </authorList>
    </citation>
    <scope>NUCLEOTIDE SEQUENCE [LARGE SCALE GENOMIC DNA]</scope>
    <source>
        <strain evidence="6 7">HX-2-15</strain>
    </source>
</reference>
<feature type="domain" description="HTH luxR-type" evidence="4">
    <location>
        <begin position="161"/>
        <end position="226"/>
    </location>
</feature>
<dbReference type="CDD" id="cd17535">
    <property type="entry name" value="REC_NarL-like"/>
    <property type="match status" value="1"/>
</dbReference>
<dbReference type="InterPro" id="IPR011006">
    <property type="entry name" value="CheY-like_superfamily"/>
</dbReference>
<dbReference type="Pfam" id="PF00072">
    <property type="entry name" value="Response_reg"/>
    <property type="match status" value="1"/>
</dbReference>
<evidence type="ECO:0000256" key="2">
    <source>
        <dbReference type="ARBA" id="ARBA00023125"/>
    </source>
</evidence>
<dbReference type="PROSITE" id="PS50043">
    <property type="entry name" value="HTH_LUXR_2"/>
    <property type="match status" value="1"/>
</dbReference>
<dbReference type="SMART" id="SM00448">
    <property type="entry name" value="REC"/>
    <property type="match status" value="1"/>
</dbReference>
<name>A0A4S8HQ45_9BACT</name>
<feature type="domain" description="Response regulatory" evidence="5">
    <location>
        <begin position="18"/>
        <end position="138"/>
    </location>
</feature>
<keyword evidence="1 3" id="KW-0597">Phosphoprotein</keyword>
<protein>
    <submittedName>
        <fullName evidence="6">Response regulator transcription factor</fullName>
    </submittedName>
</protein>
<feature type="modified residue" description="4-aspartylphosphate" evidence="3">
    <location>
        <position position="73"/>
    </location>
</feature>
<dbReference type="AlphaFoldDB" id="A0A4S8HQ45"/>
<dbReference type="Proteomes" id="UP000306918">
    <property type="component" value="Unassembled WGS sequence"/>
</dbReference>
<dbReference type="GO" id="GO:0000160">
    <property type="term" value="P:phosphorelay signal transduction system"/>
    <property type="evidence" value="ECO:0007669"/>
    <property type="project" value="InterPro"/>
</dbReference>
<dbReference type="PRINTS" id="PR00038">
    <property type="entry name" value="HTHLUXR"/>
</dbReference>
<dbReference type="InterPro" id="IPR016032">
    <property type="entry name" value="Sig_transdc_resp-reg_C-effctor"/>
</dbReference>
<accession>A0A4S8HQ45</accession>
<dbReference type="GO" id="GO:0003677">
    <property type="term" value="F:DNA binding"/>
    <property type="evidence" value="ECO:0007669"/>
    <property type="project" value="UniProtKB-KW"/>
</dbReference>
<dbReference type="InterPro" id="IPR058245">
    <property type="entry name" value="NreC/VraR/RcsB-like_REC"/>
</dbReference>
<dbReference type="CDD" id="cd06170">
    <property type="entry name" value="LuxR_C_like"/>
    <property type="match status" value="1"/>
</dbReference>
<dbReference type="Gene3D" id="3.40.50.2300">
    <property type="match status" value="1"/>
</dbReference>
<dbReference type="Pfam" id="PF00196">
    <property type="entry name" value="GerE"/>
    <property type="match status" value="1"/>
</dbReference>
<dbReference type="PROSITE" id="PS50110">
    <property type="entry name" value="RESPONSE_REGULATORY"/>
    <property type="match status" value="1"/>
</dbReference>
<keyword evidence="2" id="KW-0238">DNA-binding</keyword>
<dbReference type="SUPFAM" id="SSF52172">
    <property type="entry name" value="CheY-like"/>
    <property type="match status" value="1"/>
</dbReference>
<gene>
    <name evidence="6" type="ORF">FAM09_21910</name>
</gene>
<evidence type="ECO:0000256" key="1">
    <source>
        <dbReference type="ARBA" id="ARBA00022553"/>
    </source>
</evidence>
<organism evidence="6 7">
    <name type="scientific">Niastella caeni</name>
    <dbReference type="NCBI Taxonomy" id="2569763"/>
    <lineage>
        <taxon>Bacteria</taxon>
        <taxon>Pseudomonadati</taxon>
        <taxon>Bacteroidota</taxon>
        <taxon>Chitinophagia</taxon>
        <taxon>Chitinophagales</taxon>
        <taxon>Chitinophagaceae</taxon>
        <taxon>Niastella</taxon>
    </lineage>
</organism>
<comment type="caution">
    <text evidence="6">The sequence shown here is derived from an EMBL/GenBank/DDBJ whole genome shotgun (WGS) entry which is preliminary data.</text>
</comment>
<keyword evidence="7" id="KW-1185">Reference proteome</keyword>
<dbReference type="EMBL" id="STFF01000006">
    <property type="protein sequence ID" value="THU36044.1"/>
    <property type="molecule type" value="Genomic_DNA"/>
</dbReference>
<evidence type="ECO:0000256" key="3">
    <source>
        <dbReference type="PROSITE-ProRule" id="PRU00169"/>
    </source>
</evidence>
<dbReference type="SMART" id="SM00421">
    <property type="entry name" value="HTH_LUXR"/>
    <property type="match status" value="1"/>
</dbReference>
<dbReference type="GO" id="GO:0006355">
    <property type="term" value="P:regulation of DNA-templated transcription"/>
    <property type="evidence" value="ECO:0007669"/>
    <property type="project" value="InterPro"/>
</dbReference>